<proteinExistence type="inferred from homology"/>
<evidence type="ECO:0000256" key="3">
    <source>
        <dbReference type="ARBA" id="ARBA00022763"/>
    </source>
</evidence>
<keyword evidence="8" id="KW-1185">Reference proteome</keyword>
<accession>A0ABX7Q1Q2</accession>
<evidence type="ECO:0000256" key="4">
    <source>
        <dbReference type="ARBA" id="ARBA00022801"/>
    </source>
</evidence>
<dbReference type="NCBIfam" id="TIGR00632">
    <property type="entry name" value="vsr"/>
    <property type="match status" value="1"/>
</dbReference>
<dbReference type="EMBL" id="CP071382">
    <property type="protein sequence ID" value="QSV45328.1"/>
    <property type="molecule type" value="Genomic_DNA"/>
</dbReference>
<name>A0ABX7Q1Q2_9BACT</name>
<keyword evidence="5 6" id="KW-0234">DNA repair</keyword>
<evidence type="ECO:0000313" key="8">
    <source>
        <dbReference type="Proteomes" id="UP000663651"/>
    </source>
</evidence>
<dbReference type="PIRSF" id="PIRSF018267">
    <property type="entry name" value="VSR_endonuc"/>
    <property type="match status" value="1"/>
</dbReference>
<gene>
    <name evidence="7" type="primary">vsr</name>
    <name evidence="7" type="ORF">JZM60_14550</name>
</gene>
<comment type="similarity">
    <text evidence="6">Belongs to the vsr family.</text>
</comment>
<organism evidence="7 8">
    <name type="scientific">Geobacter benzoatilyticus</name>
    <dbReference type="NCBI Taxonomy" id="2815309"/>
    <lineage>
        <taxon>Bacteria</taxon>
        <taxon>Pseudomonadati</taxon>
        <taxon>Thermodesulfobacteriota</taxon>
        <taxon>Desulfuromonadia</taxon>
        <taxon>Geobacterales</taxon>
        <taxon>Geobacteraceae</taxon>
        <taxon>Geobacter</taxon>
    </lineage>
</organism>
<dbReference type="CDD" id="cd00221">
    <property type="entry name" value="Vsr"/>
    <property type="match status" value="1"/>
</dbReference>
<dbReference type="GO" id="GO:0004519">
    <property type="term" value="F:endonuclease activity"/>
    <property type="evidence" value="ECO:0007669"/>
    <property type="project" value="UniProtKB-KW"/>
</dbReference>
<keyword evidence="1 6" id="KW-0540">Nuclease</keyword>
<dbReference type="RefSeq" id="WP_207163133.1">
    <property type="nucleotide sequence ID" value="NZ_CP071382.1"/>
</dbReference>
<dbReference type="InterPro" id="IPR011335">
    <property type="entry name" value="Restrct_endonuc-II-like"/>
</dbReference>
<keyword evidence="2 6" id="KW-0255">Endonuclease</keyword>
<evidence type="ECO:0000256" key="2">
    <source>
        <dbReference type="ARBA" id="ARBA00022759"/>
    </source>
</evidence>
<dbReference type="EC" id="3.1.-.-" evidence="6"/>
<evidence type="ECO:0000313" key="7">
    <source>
        <dbReference type="EMBL" id="QSV45328.1"/>
    </source>
</evidence>
<keyword evidence="3 6" id="KW-0227">DNA damage</keyword>
<dbReference type="Proteomes" id="UP000663651">
    <property type="component" value="Chromosome"/>
</dbReference>
<keyword evidence="4 6" id="KW-0378">Hydrolase</keyword>
<sequence>MADVVNAETRSRMMSGIRGKNTKPEILIRSLLHRRGFRFRLHDKKLPGKPDIVLPRYRAVIMIHGCFWHGHDCHLFKWPSSNESFWKDKISRNKEVDARSRQELTLAGWRILTVWECALKGKHRRPLEESADEICTWLVSSNPDVEIKGVILK</sequence>
<evidence type="ECO:0000256" key="1">
    <source>
        <dbReference type="ARBA" id="ARBA00022722"/>
    </source>
</evidence>
<dbReference type="Pfam" id="PF03852">
    <property type="entry name" value="Vsr"/>
    <property type="match status" value="1"/>
</dbReference>
<dbReference type="InterPro" id="IPR004603">
    <property type="entry name" value="DNA_mismatch_endonuc_vsr"/>
</dbReference>
<protein>
    <recommendedName>
        <fullName evidence="6">Very short patch repair endonuclease</fullName>
        <ecNumber evidence="6">3.1.-.-</ecNumber>
    </recommendedName>
</protein>
<evidence type="ECO:0000256" key="6">
    <source>
        <dbReference type="PIRNR" id="PIRNR018267"/>
    </source>
</evidence>
<dbReference type="Gene3D" id="3.40.960.10">
    <property type="entry name" value="VSR Endonuclease"/>
    <property type="match status" value="1"/>
</dbReference>
<reference evidence="7 8" key="1">
    <citation type="submission" date="2021-03" db="EMBL/GenBank/DDBJ databases">
        <title>Geobacter metallireducens gen. nov. sp. nov., a microorganism capable of coupling the complete oxidation of organic compounds to the reduction of iron and other metals.</title>
        <authorList>
            <person name="Li Y."/>
        </authorList>
    </citation>
    <scope>NUCLEOTIDE SEQUENCE [LARGE SCALE GENOMIC DNA]</scope>
    <source>
        <strain evidence="7 8">Jerry-YX</strain>
    </source>
</reference>
<evidence type="ECO:0000256" key="5">
    <source>
        <dbReference type="ARBA" id="ARBA00023204"/>
    </source>
</evidence>
<dbReference type="SUPFAM" id="SSF52980">
    <property type="entry name" value="Restriction endonuclease-like"/>
    <property type="match status" value="1"/>
</dbReference>
<comment type="function">
    <text evidence="6">May nick specific sequences that contain T:G mispairs resulting from m5C-deamination.</text>
</comment>